<evidence type="ECO:0000256" key="7">
    <source>
        <dbReference type="ARBA" id="ARBA00022679"/>
    </source>
</evidence>
<dbReference type="GO" id="GO:0006465">
    <property type="term" value="P:signal peptide processing"/>
    <property type="evidence" value="ECO:0007669"/>
    <property type="project" value="TreeGrafter"/>
</dbReference>
<evidence type="ECO:0000256" key="1">
    <source>
        <dbReference type="ARBA" id="ARBA00004429"/>
    </source>
</evidence>
<dbReference type="InterPro" id="IPR050882">
    <property type="entry name" value="Prepilin_peptidase/N-MTase"/>
</dbReference>
<dbReference type="PANTHER" id="PTHR30487:SF0">
    <property type="entry name" value="PREPILIN LEADER PEPTIDASE_N-METHYLTRANSFERASE-RELATED"/>
    <property type="match status" value="1"/>
</dbReference>
<evidence type="ECO:0000256" key="13">
    <source>
        <dbReference type="ARBA" id="ARBA00023268"/>
    </source>
</evidence>
<dbReference type="Pfam" id="PF06750">
    <property type="entry name" value="A24_N_bact"/>
    <property type="match status" value="1"/>
</dbReference>
<evidence type="ECO:0000256" key="4">
    <source>
        <dbReference type="ARBA" id="ARBA00022519"/>
    </source>
</evidence>
<evidence type="ECO:0000256" key="19">
    <source>
        <dbReference type="SAM" id="Phobius"/>
    </source>
</evidence>
<comment type="subcellular location">
    <subcellularLocation>
        <location evidence="1">Cell inner membrane</location>
        <topology evidence="1">Multi-pass membrane protein</topology>
    </subcellularLocation>
    <subcellularLocation>
        <location evidence="18">Cell membrane</location>
        <topology evidence="18">Multi-pass membrane protein</topology>
    </subcellularLocation>
</comment>
<evidence type="ECO:0000256" key="12">
    <source>
        <dbReference type="ARBA" id="ARBA00023136"/>
    </source>
</evidence>
<evidence type="ECO:0000259" key="20">
    <source>
        <dbReference type="Pfam" id="PF01478"/>
    </source>
</evidence>
<organism evidence="22 23">
    <name type="scientific">Caballeronia telluris</name>
    <dbReference type="NCBI Taxonomy" id="326475"/>
    <lineage>
        <taxon>Bacteria</taxon>
        <taxon>Pseudomonadati</taxon>
        <taxon>Pseudomonadota</taxon>
        <taxon>Betaproteobacteria</taxon>
        <taxon>Burkholderiales</taxon>
        <taxon>Burkholderiaceae</taxon>
        <taxon>Caballeronia</taxon>
    </lineage>
</organism>
<comment type="function">
    <text evidence="18">Plays an essential role in type IV pili and type II pseudopili formation by proteolytically removing the leader sequence from substrate proteins and subsequently monomethylating the alpha-amino group of the newly exposed N-terminal phenylalanine.</text>
</comment>
<evidence type="ECO:0000256" key="10">
    <source>
        <dbReference type="ARBA" id="ARBA00022801"/>
    </source>
</evidence>
<dbReference type="GO" id="GO:0008168">
    <property type="term" value="F:methyltransferase activity"/>
    <property type="evidence" value="ECO:0007669"/>
    <property type="project" value="UniProtKB-KW"/>
</dbReference>
<sequence>MLPSFEPHLADHSGAYLHAFAALPVAAQYGFAVVFGLVIGSFLTVVVHRLPIMLERAWRAELEAADAKHAEAEDALKPVRYNLAVPRSGCPHCGHTLRAWENIPVVSYVLLRGRCAKCGASVSPRYPLTELATALLAAVSLYAFGPDWLALAAFGLCATLLAMSLIDFDTKYLPDSLTLPLLWAGLIVNLGDGGFASLRDAVIGAIAGYLFLWCVYWIFRLVRGVEGMGYGDFKLLAALGAWLGWMALPQILMVSAIAGALVGLIATWRKRMRFEEPLPFGPFLAIGGALTLFFGTPLYALFG</sequence>
<dbReference type="Proteomes" id="UP000054717">
    <property type="component" value="Unassembled WGS sequence"/>
</dbReference>
<dbReference type="RefSeq" id="WP_087632325.1">
    <property type="nucleotide sequence ID" value="NZ_FCNZ02000018.1"/>
</dbReference>
<name>A0A158JPG9_9BURK</name>
<dbReference type="GO" id="GO:0005886">
    <property type="term" value="C:plasma membrane"/>
    <property type="evidence" value="ECO:0007669"/>
    <property type="project" value="UniProtKB-SubCell"/>
</dbReference>
<evidence type="ECO:0000256" key="17">
    <source>
        <dbReference type="RuleBase" id="RU003793"/>
    </source>
</evidence>
<dbReference type="PANTHER" id="PTHR30487">
    <property type="entry name" value="TYPE 4 PREPILIN-LIKE PROTEINS LEADER PEPTIDE-PROCESSING ENZYME"/>
    <property type="match status" value="1"/>
</dbReference>
<feature type="transmembrane region" description="Helical" evidence="19">
    <location>
        <begin position="172"/>
        <end position="190"/>
    </location>
</feature>
<keyword evidence="5 18" id="KW-0489">Methyltransferase</keyword>
<evidence type="ECO:0000256" key="6">
    <source>
        <dbReference type="ARBA" id="ARBA00022670"/>
    </source>
</evidence>
<feature type="transmembrane region" description="Helical" evidence="19">
    <location>
        <begin position="242"/>
        <end position="268"/>
    </location>
</feature>
<evidence type="ECO:0000256" key="2">
    <source>
        <dbReference type="ARBA" id="ARBA00005801"/>
    </source>
</evidence>
<evidence type="ECO:0000256" key="8">
    <source>
        <dbReference type="ARBA" id="ARBA00022691"/>
    </source>
</evidence>
<keyword evidence="11 19" id="KW-1133">Transmembrane helix</keyword>
<protein>
    <recommendedName>
        <fullName evidence="16 18">Prepilin leader peptidase/N-methyltransferase</fullName>
        <ecNumber evidence="18">2.1.1.-</ecNumber>
        <ecNumber evidence="15 18">3.4.23.43</ecNumber>
    </recommendedName>
</protein>
<dbReference type="GO" id="GO:0032259">
    <property type="term" value="P:methylation"/>
    <property type="evidence" value="ECO:0007669"/>
    <property type="project" value="UniProtKB-KW"/>
</dbReference>
<dbReference type="FunFam" id="1.20.120.1220:FF:000001">
    <property type="entry name" value="Type 4 prepilin-like proteins leader peptide-processing enzyme"/>
    <property type="match status" value="1"/>
</dbReference>
<evidence type="ECO:0000256" key="14">
    <source>
        <dbReference type="ARBA" id="ARBA00050401"/>
    </source>
</evidence>
<feature type="domain" description="Prepilin peptidase A24 N-terminal" evidence="21">
    <location>
        <begin position="34"/>
        <end position="143"/>
    </location>
</feature>
<feature type="domain" description="Prepilin type IV endopeptidase peptidase" evidence="20">
    <location>
        <begin position="156"/>
        <end position="264"/>
    </location>
</feature>
<comment type="similarity">
    <text evidence="2 17">Belongs to the peptidase A24 family.</text>
</comment>
<feature type="transmembrane region" description="Helical" evidence="19">
    <location>
        <begin position="280"/>
        <end position="302"/>
    </location>
</feature>
<evidence type="ECO:0000256" key="15">
    <source>
        <dbReference type="ARBA" id="ARBA00067082"/>
    </source>
</evidence>
<dbReference type="EMBL" id="FCNZ02000018">
    <property type="protein sequence ID" value="SAL70349.1"/>
    <property type="molecule type" value="Genomic_DNA"/>
</dbReference>
<keyword evidence="13 18" id="KW-0511">Multifunctional enzyme</keyword>
<dbReference type="InterPro" id="IPR000045">
    <property type="entry name" value="Prepilin_IV_endopep_pep"/>
</dbReference>
<dbReference type="GO" id="GO:0004190">
    <property type="term" value="F:aspartic-type endopeptidase activity"/>
    <property type="evidence" value="ECO:0007669"/>
    <property type="project" value="UniProtKB-EC"/>
</dbReference>
<dbReference type="InterPro" id="IPR010627">
    <property type="entry name" value="Prepilin_pept_A24_N"/>
</dbReference>
<evidence type="ECO:0000256" key="18">
    <source>
        <dbReference type="RuleBase" id="RU003794"/>
    </source>
</evidence>
<reference evidence="22" key="1">
    <citation type="submission" date="2016-01" db="EMBL/GenBank/DDBJ databases">
        <authorList>
            <person name="Peeters Charlotte."/>
        </authorList>
    </citation>
    <scope>NUCLEOTIDE SEQUENCE</scope>
    <source>
        <strain evidence="22">LMG 22936</strain>
    </source>
</reference>
<evidence type="ECO:0000259" key="21">
    <source>
        <dbReference type="Pfam" id="PF06750"/>
    </source>
</evidence>
<dbReference type="Gene3D" id="1.20.120.1220">
    <property type="match status" value="1"/>
</dbReference>
<keyword evidence="8" id="KW-0949">S-adenosyl-L-methionine</keyword>
<keyword evidence="7 18" id="KW-0808">Transferase</keyword>
<keyword evidence="3" id="KW-1003">Cell membrane</keyword>
<comment type="catalytic activity">
    <reaction evidence="14 18">
        <text>Typically cleaves a -Gly-|-Phe- bond to release an N-terminal, basic peptide of 5-8 residues from type IV prepilin, and then N-methylates the new N-terminal amino group, the methyl donor being S-adenosyl-L-methionine.</text>
        <dbReference type="EC" id="3.4.23.43"/>
    </reaction>
</comment>
<keyword evidence="6 18" id="KW-0645">Protease</keyword>
<evidence type="ECO:0000313" key="23">
    <source>
        <dbReference type="Proteomes" id="UP000054717"/>
    </source>
</evidence>
<evidence type="ECO:0000313" key="22">
    <source>
        <dbReference type="EMBL" id="SAL70349.1"/>
    </source>
</evidence>
<evidence type="ECO:0000256" key="3">
    <source>
        <dbReference type="ARBA" id="ARBA00022475"/>
    </source>
</evidence>
<feature type="transmembrane region" description="Helical" evidence="19">
    <location>
        <begin position="202"/>
        <end position="222"/>
    </location>
</feature>
<keyword evidence="9 18" id="KW-0812">Transmembrane</keyword>
<comment type="caution">
    <text evidence="22">The sequence shown here is derived from an EMBL/GenBank/DDBJ whole genome shotgun (WGS) entry which is preliminary data.</text>
</comment>
<evidence type="ECO:0000256" key="16">
    <source>
        <dbReference type="ARBA" id="ARBA00071870"/>
    </source>
</evidence>
<keyword evidence="4" id="KW-0997">Cell inner membrane</keyword>
<dbReference type="EC" id="3.4.23.43" evidence="15 18"/>
<dbReference type="STRING" id="326475.AWB66_04438"/>
<dbReference type="EC" id="2.1.1.-" evidence="18"/>
<keyword evidence="23" id="KW-1185">Reference proteome</keyword>
<gene>
    <name evidence="22" type="ORF">AWB66_04438</name>
</gene>
<dbReference type="AlphaFoldDB" id="A0A158JPG9"/>
<evidence type="ECO:0000256" key="9">
    <source>
        <dbReference type="ARBA" id="ARBA00022692"/>
    </source>
</evidence>
<dbReference type="Pfam" id="PF01478">
    <property type="entry name" value="Peptidase_A24"/>
    <property type="match status" value="1"/>
</dbReference>
<evidence type="ECO:0000256" key="5">
    <source>
        <dbReference type="ARBA" id="ARBA00022603"/>
    </source>
</evidence>
<keyword evidence="12 19" id="KW-0472">Membrane</keyword>
<feature type="transmembrane region" description="Helical" evidence="19">
    <location>
        <begin position="148"/>
        <end position="166"/>
    </location>
</feature>
<feature type="transmembrane region" description="Helical" evidence="19">
    <location>
        <begin position="20"/>
        <end position="47"/>
    </location>
</feature>
<accession>A0A158JPG9</accession>
<dbReference type="PRINTS" id="PR00864">
    <property type="entry name" value="PREPILNPTASE"/>
</dbReference>
<evidence type="ECO:0000256" key="11">
    <source>
        <dbReference type="ARBA" id="ARBA00022989"/>
    </source>
</evidence>
<dbReference type="InterPro" id="IPR014032">
    <property type="entry name" value="Peptidase_A24A_bac"/>
</dbReference>
<proteinExistence type="inferred from homology"/>
<keyword evidence="10 18" id="KW-0378">Hydrolase</keyword>